<dbReference type="AlphaFoldDB" id="A0AAN8JZP7"/>
<organism evidence="1 2">
    <name type="scientific">Patella caerulea</name>
    <name type="common">Rayed Mediterranean limpet</name>
    <dbReference type="NCBI Taxonomy" id="87958"/>
    <lineage>
        <taxon>Eukaryota</taxon>
        <taxon>Metazoa</taxon>
        <taxon>Spiralia</taxon>
        <taxon>Lophotrochozoa</taxon>
        <taxon>Mollusca</taxon>
        <taxon>Gastropoda</taxon>
        <taxon>Patellogastropoda</taxon>
        <taxon>Patelloidea</taxon>
        <taxon>Patellidae</taxon>
        <taxon>Patella</taxon>
    </lineage>
</organism>
<evidence type="ECO:0000313" key="1">
    <source>
        <dbReference type="EMBL" id="KAK6186841.1"/>
    </source>
</evidence>
<comment type="caution">
    <text evidence="1">The sequence shown here is derived from an EMBL/GenBank/DDBJ whole genome shotgun (WGS) entry which is preliminary data.</text>
</comment>
<protein>
    <recommendedName>
        <fullName evidence="3">SAP domain-containing protein</fullName>
    </recommendedName>
</protein>
<accession>A0AAN8JZP7</accession>
<reference evidence="1 2" key="1">
    <citation type="submission" date="2024-01" db="EMBL/GenBank/DDBJ databases">
        <title>The genome of the rayed Mediterranean limpet Patella caerulea (Linnaeus, 1758).</title>
        <authorList>
            <person name="Anh-Thu Weber A."/>
            <person name="Halstead-Nussloch G."/>
        </authorList>
    </citation>
    <scope>NUCLEOTIDE SEQUENCE [LARGE SCALE GENOMIC DNA]</scope>
    <source>
        <strain evidence="1">AATW-2023a</strain>
        <tissue evidence="1">Whole specimen</tissue>
    </source>
</reference>
<keyword evidence="2" id="KW-1185">Reference proteome</keyword>
<evidence type="ECO:0000313" key="2">
    <source>
        <dbReference type="Proteomes" id="UP001347796"/>
    </source>
</evidence>
<gene>
    <name evidence="1" type="ORF">SNE40_006109</name>
</gene>
<dbReference type="EMBL" id="JAZGQO010000005">
    <property type="protein sequence ID" value="KAK6186841.1"/>
    <property type="molecule type" value="Genomic_DNA"/>
</dbReference>
<proteinExistence type="predicted"/>
<dbReference type="InterPro" id="IPR036361">
    <property type="entry name" value="SAP_dom_sf"/>
</dbReference>
<evidence type="ECO:0008006" key="3">
    <source>
        <dbReference type="Google" id="ProtNLM"/>
    </source>
</evidence>
<dbReference type="Proteomes" id="UP001347796">
    <property type="component" value="Unassembled WGS sequence"/>
</dbReference>
<sequence>MASTRVVPTSDDVPGATIDFNKLNEYGNVQLKRWLECRGLKLCGNRPELLKRCRDVYLAGQQENIGVDGG</sequence>
<name>A0AAN8JZP7_PATCE</name>
<dbReference type="SUPFAM" id="SSF68906">
    <property type="entry name" value="SAP domain"/>
    <property type="match status" value="1"/>
</dbReference>